<dbReference type="NCBIfam" id="TIGR04183">
    <property type="entry name" value="Por_Secre_tail"/>
    <property type="match status" value="1"/>
</dbReference>
<keyword evidence="1" id="KW-0732">Signal</keyword>
<dbReference type="OrthoDB" id="951108at2"/>
<dbReference type="Gene3D" id="2.60.40.10">
    <property type="entry name" value="Immunoglobulins"/>
    <property type="match status" value="1"/>
</dbReference>
<dbReference type="InterPro" id="IPR011628">
    <property type="entry name" value="Cleaved_adhesin"/>
</dbReference>
<dbReference type="InterPro" id="IPR026444">
    <property type="entry name" value="Secre_tail"/>
</dbReference>
<dbReference type="RefSeq" id="WP_062652660.1">
    <property type="nucleotide sequence ID" value="NZ_LPUR01000016.1"/>
</dbReference>
<comment type="caution">
    <text evidence="3">The sequence shown here is derived from an EMBL/GenBank/DDBJ whole genome shotgun (WGS) entry which is preliminary data.</text>
</comment>
<reference evidence="4" key="1">
    <citation type="submission" date="2015-12" db="EMBL/GenBank/DDBJ databases">
        <title>Genome sequence of a biocontrol rhizobacterium Chryseobacterium kwangjuense strain KJ1R5 isolated from pepper (Capsicum annuum L.).</title>
        <authorList>
            <person name="Jeong J.-J."/>
            <person name="Park H."/>
            <person name="Mannaa M."/>
            <person name="Sang M.K."/>
            <person name="Choi I.-G."/>
            <person name="Kim K.D."/>
        </authorList>
    </citation>
    <scope>NUCLEOTIDE SEQUENCE [LARGE SCALE GENOMIC DNA]</scope>
    <source>
        <strain evidence="4">KJ1R5</strain>
    </source>
</reference>
<protein>
    <recommendedName>
        <fullName evidence="2">Fibronectin type-III domain-containing protein</fullName>
    </recommendedName>
</protein>
<dbReference type="PROSITE" id="PS50853">
    <property type="entry name" value="FN3"/>
    <property type="match status" value="1"/>
</dbReference>
<feature type="domain" description="Fibronectin type-III" evidence="2">
    <location>
        <begin position="183"/>
        <end position="276"/>
    </location>
</feature>
<dbReference type="CDD" id="cd00063">
    <property type="entry name" value="FN3"/>
    <property type="match status" value="1"/>
</dbReference>
<dbReference type="InterPro" id="IPR013783">
    <property type="entry name" value="Ig-like_fold"/>
</dbReference>
<dbReference type="Proteomes" id="UP000070513">
    <property type="component" value="Unassembled WGS sequence"/>
</dbReference>
<dbReference type="AlphaFoldDB" id="A0A135W963"/>
<proteinExistence type="predicted"/>
<evidence type="ECO:0000256" key="1">
    <source>
        <dbReference type="ARBA" id="ARBA00022729"/>
    </source>
</evidence>
<name>A0A135W963_9FLAO</name>
<reference evidence="3 4" key="2">
    <citation type="journal article" date="2016" name="Genome Announc.">
        <title>Draft Genome Sequence of a Biocontrol Rhizobacterium, Chryseobacterium kwangjuense Strain KJ1R5, Isolated from Pepper (Capsicum annuum).</title>
        <authorList>
            <person name="Jeong J.J."/>
            <person name="Park H."/>
            <person name="Park B.H."/>
            <person name="Mannaa M."/>
            <person name="Sang M.K."/>
            <person name="Choi I.G."/>
            <person name="Kim K.D."/>
        </authorList>
    </citation>
    <scope>NUCLEOTIDE SEQUENCE [LARGE SCALE GENOMIC DNA]</scope>
    <source>
        <strain evidence="3 4">KJ1R5</strain>
    </source>
</reference>
<organism evidence="3 4">
    <name type="scientific">Chryseobacterium kwangjuense</name>
    <dbReference type="NCBI Taxonomy" id="267125"/>
    <lineage>
        <taxon>Bacteria</taxon>
        <taxon>Pseudomonadati</taxon>
        <taxon>Bacteroidota</taxon>
        <taxon>Flavobacteriia</taxon>
        <taxon>Flavobacteriales</taxon>
        <taxon>Weeksellaceae</taxon>
        <taxon>Chryseobacterium group</taxon>
        <taxon>Chryseobacterium</taxon>
    </lineage>
</organism>
<evidence type="ECO:0000313" key="4">
    <source>
        <dbReference type="Proteomes" id="UP000070513"/>
    </source>
</evidence>
<dbReference type="InterPro" id="IPR003961">
    <property type="entry name" value="FN3_dom"/>
</dbReference>
<dbReference type="SUPFAM" id="SSF49265">
    <property type="entry name" value="Fibronectin type III"/>
    <property type="match status" value="1"/>
</dbReference>
<dbReference type="Pfam" id="PF07675">
    <property type="entry name" value="Cleaved_Adhesin"/>
    <property type="match status" value="1"/>
</dbReference>
<gene>
    <name evidence="3" type="ORF">AU378_17430</name>
</gene>
<accession>A0A135W963</accession>
<evidence type="ECO:0000259" key="2">
    <source>
        <dbReference type="PROSITE" id="PS50853"/>
    </source>
</evidence>
<dbReference type="NCBIfam" id="NF038128">
    <property type="entry name" value="choice_anch_J"/>
    <property type="match status" value="1"/>
</dbReference>
<evidence type="ECO:0000313" key="3">
    <source>
        <dbReference type="EMBL" id="KXH81484.1"/>
    </source>
</evidence>
<dbReference type="InterPro" id="IPR036116">
    <property type="entry name" value="FN3_sf"/>
</dbReference>
<dbReference type="EMBL" id="LPUR01000016">
    <property type="protein sequence ID" value="KXH81484.1"/>
    <property type="molecule type" value="Genomic_DNA"/>
</dbReference>
<dbReference type="Pfam" id="PF18962">
    <property type="entry name" value="Por_Secre_tail"/>
    <property type="match status" value="1"/>
</dbReference>
<sequence length="494" mass="52423">MKKLLFIIFVIPMLGFGQWTENFDSGTNNTIPAGWTVINNGDPNGWKISGPNGQTGNGDNAAVIETSTTAHDDYLITKAINVQLGVSNRISFFVYGMVFNMPTYEKYEVLLSTTNQTSVAFTTVLQPEQQAPFSWTKKVFDLSPYAGQTVYIAIHATDSQKYKLLVDTFVVDTIPTVVPPCNSISSPTNDSVGISLSGILTWPAVPSATGYRLKVGTTSGGTNVVNDLNVQNVTTYDIPGNLNAGTTYYATIVPYNEIGNASGCTQISFTTGFSPANDSCVGALTASSLPYSFTQSDGSFATNNSGFITTCSSGMNDGTWFKFVGDGSTVNLDVSMPNGSNFDAMIGVFAGNCTSLTCVGTSDDGGAGGAEHFSVSTNSGTTYYVNVGSYGDSSDDPEDVFTIKIAKNGTLSSVDILETNETTRISPNPFTDVINISKADLVKSVSVSDVSGRLLKTIDNPSSALHLADLRQGLYFVTLNMKDGAKQTIKAIKK</sequence>
<dbReference type="Gene3D" id="2.60.120.200">
    <property type="match status" value="1"/>
</dbReference>